<dbReference type="SUPFAM" id="SSF51735">
    <property type="entry name" value="NAD(P)-binding Rossmann-fold domains"/>
    <property type="match status" value="1"/>
</dbReference>
<keyword evidence="10" id="KW-1185">Reference proteome</keyword>
<organism evidence="9 10">
    <name type="scientific">Haematococcus lacustris</name>
    <name type="common">Green alga</name>
    <name type="synonym">Haematococcus pluvialis</name>
    <dbReference type="NCBI Taxonomy" id="44745"/>
    <lineage>
        <taxon>Eukaryota</taxon>
        <taxon>Viridiplantae</taxon>
        <taxon>Chlorophyta</taxon>
        <taxon>core chlorophytes</taxon>
        <taxon>Chlorophyceae</taxon>
        <taxon>CS clade</taxon>
        <taxon>Chlamydomonadales</taxon>
        <taxon>Haematococcaceae</taxon>
        <taxon>Haematococcus</taxon>
    </lineage>
</organism>
<dbReference type="Pfam" id="PF00763">
    <property type="entry name" value="THF_DHG_CYH"/>
    <property type="match status" value="1"/>
</dbReference>
<dbReference type="Gene3D" id="3.40.50.10860">
    <property type="entry name" value="Leucine Dehydrogenase, chain A, domain 1"/>
    <property type="match status" value="1"/>
</dbReference>
<dbReference type="GO" id="GO:0004488">
    <property type="term" value="F:methylenetetrahydrofolate dehydrogenase (NADP+) activity"/>
    <property type="evidence" value="ECO:0007669"/>
    <property type="project" value="InterPro"/>
</dbReference>
<comment type="caution">
    <text evidence="9">The sequence shown here is derived from an EMBL/GenBank/DDBJ whole genome shotgun (WGS) entry which is preliminary data.</text>
</comment>
<dbReference type="PANTHER" id="PTHR48099">
    <property type="entry name" value="C-1-TETRAHYDROFOLATE SYNTHASE, CYTOPLASMIC-RELATED"/>
    <property type="match status" value="1"/>
</dbReference>
<dbReference type="Pfam" id="PF02882">
    <property type="entry name" value="THF_DHG_CYH_C"/>
    <property type="match status" value="1"/>
</dbReference>
<dbReference type="InterPro" id="IPR020630">
    <property type="entry name" value="THF_DH/CycHdrlase_cat_dom"/>
</dbReference>
<dbReference type="Proteomes" id="UP000485058">
    <property type="component" value="Unassembled WGS sequence"/>
</dbReference>
<feature type="domain" description="Tetrahydrofolate dehydrogenase/cyclohydrolase catalytic" evidence="7">
    <location>
        <begin position="3"/>
        <end position="41"/>
    </location>
</feature>
<dbReference type="InterPro" id="IPR000672">
    <property type="entry name" value="THF_DH/CycHdrlase"/>
</dbReference>
<keyword evidence="4" id="KW-0521">NADP</keyword>
<evidence type="ECO:0000256" key="1">
    <source>
        <dbReference type="ARBA" id="ARBA00004777"/>
    </source>
</evidence>
<evidence type="ECO:0000256" key="6">
    <source>
        <dbReference type="ARBA" id="ARBA00023268"/>
    </source>
</evidence>
<keyword evidence="2" id="KW-0554">One-carbon metabolism</keyword>
<keyword evidence="3" id="KW-0378">Hydrolase</keyword>
<accession>A0A699ZQM8</accession>
<dbReference type="GO" id="GO:0004477">
    <property type="term" value="F:methenyltetrahydrofolate cyclohydrolase activity"/>
    <property type="evidence" value="ECO:0007669"/>
    <property type="project" value="TreeGrafter"/>
</dbReference>
<evidence type="ECO:0000256" key="5">
    <source>
        <dbReference type="ARBA" id="ARBA00023002"/>
    </source>
</evidence>
<name>A0A699ZQM8_HAELA</name>
<reference evidence="9 10" key="1">
    <citation type="submission" date="2020-02" db="EMBL/GenBank/DDBJ databases">
        <title>Draft genome sequence of Haematococcus lacustris strain NIES-144.</title>
        <authorList>
            <person name="Morimoto D."/>
            <person name="Nakagawa S."/>
            <person name="Yoshida T."/>
            <person name="Sawayama S."/>
        </authorList>
    </citation>
    <scope>NUCLEOTIDE SEQUENCE [LARGE SCALE GENOMIC DNA]</scope>
    <source>
        <strain evidence="9 10">NIES-144</strain>
    </source>
</reference>
<dbReference type="InterPro" id="IPR046346">
    <property type="entry name" value="Aminoacid_DH-like_N_sf"/>
</dbReference>
<dbReference type="PRINTS" id="PR00085">
    <property type="entry name" value="THFDHDRGNASE"/>
</dbReference>
<dbReference type="InterPro" id="IPR036291">
    <property type="entry name" value="NAD(P)-bd_dom_sf"/>
</dbReference>
<dbReference type="PANTHER" id="PTHR48099:SF5">
    <property type="entry name" value="C-1-TETRAHYDROFOLATE SYNTHASE, CYTOPLASMIC"/>
    <property type="match status" value="1"/>
</dbReference>
<sequence>MVVAAYNADPAVHGILVQLPLPKHMNEQRILDAISLEKDVDGFHPQNMGSLAMRGRTPRFVPCTPKGCIELLERCGVPIAGKRAVVVGRSNIVGLPAALLLQNRDATVTIVHSRSPDAQKIAAATL</sequence>
<comment type="pathway">
    <text evidence="1">One-carbon metabolism; tetrahydrofolate interconversion.</text>
</comment>
<dbReference type="SUPFAM" id="SSF53223">
    <property type="entry name" value="Aminoacid dehydrogenase-like, N-terminal domain"/>
    <property type="match status" value="1"/>
</dbReference>
<evidence type="ECO:0000313" key="9">
    <source>
        <dbReference type="EMBL" id="GFH24225.1"/>
    </source>
</evidence>
<gene>
    <name evidence="9" type="ORF">HaLaN_21977</name>
</gene>
<proteinExistence type="predicted"/>
<evidence type="ECO:0000259" key="8">
    <source>
        <dbReference type="Pfam" id="PF02882"/>
    </source>
</evidence>
<dbReference type="InterPro" id="IPR020631">
    <property type="entry name" value="THF_DH/CycHdrlase_NAD-bd_dom"/>
</dbReference>
<dbReference type="GO" id="GO:0005829">
    <property type="term" value="C:cytosol"/>
    <property type="evidence" value="ECO:0007669"/>
    <property type="project" value="TreeGrafter"/>
</dbReference>
<keyword evidence="5" id="KW-0560">Oxidoreductase</keyword>
<protein>
    <submittedName>
        <fullName evidence="9">5,10-methylenetetrahydrofolate dehydrogenase</fullName>
    </submittedName>
</protein>
<dbReference type="EMBL" id="BLLF01002477">
    <property type="protein sequence ID" value="GFH24225.1"/>
    <property type="molecule type" value="Genomic_DNA"/>
</dbReference>
<dbReference type="Gene3D" id="3.40.50.720">
    <property type="entry name" value="NAD(P)-binding Rossmann-like Domain"/>
    <property type="match status" value="1"/>
</dbReference>
<keyword evidence="6" id="KW-0511">Multifunctional enzyme</keyword>
<dbReference type="AlphaFoldDB" id="A0A699ZQM8"/>
<feature type="domain" description="Tetrahydrofolate dehydrogenase/cyclohydrolase NAD(P)-binding" evidence="8">
    <location>
        <begin position="62"/>
        <end position="122"/>
    </location>
</feature>
<evidence type="ECO:0000259" key="7">
    <source>
        <dbReference type="Pfam" id="PF00763"/>
    </source>
</evidence>
<evidence type="ECO:0000313" key="10">
    <source>
        <dbReference type="Proteomes" id="UP000485058"/>
    </source>
</evidence>
<evidence type="ECO:0000256" key="2">
    <source>
        <dbReference type="ARBA" id="ARBA00022563"/>
    </source>
</evidence>
<evidence type="ECO:0000256" key="4">
    <source>
        <dbReference type="ARBA" id="ARBA00022857"/>
    </source>
</evidence>
<evidence type="ECO:0000256" key="3">
    <source>
        <dbReference type="ARBA" id="ARBA00022801"/>
    </source>
</evidence>
<dbReference type="GO" id="GO:0035999">
    <property type="term" value="P:tetrahydrofolate interconversion"/>
    <property type="evidence" value="ECO:0007669"/>
    <property type="project" value="TreeGrafter"/>
</dbReference>